<evidence type="ECO:0000313" key="1">
    <source>
        <dbReference type="EMBL" id="RZU98491.1"/>
    </source>
</evidence>
<dbReference type="InterPro" id="IPR008554">
    <property type="entry name" value="Glutaredoxin-like"/>
</dbReference>
<comment type="caution">
    <text evidence="1">The sequence shown here is derived from an EMBL/GenBank/DDBJ whole genome shotgun (WGS) entry which is preliminary data.</text>
</comment>
<proteinExistence type="predicted"/>
<reference evidence="1 2" key="1">
    <citation type="submission" date="2019-02" db="EMBL/GenBank/DDBJ databases">
        <title>Genomic Encyclopedia of Type Strains, Phase IV (KMG-IV): sequencing the most valuable type-strain genomes for metagenomic binning, comparative biology and taxonomic classification.</title>
        <authorList>
            <person name="Goeker M."/>
        </authorList>
    </citation>
    <scope>NUCLEOTIDE SEQUENCE [LARGE SCALE GENOMIC DNA]</scope>
    <source>
        <strain evidence="1 2">DSM 21056</strain>
    </source>
</reference>
<accession>A0A4Q8CZM8</accession>
<keyword evidence="2" id="KW-1185">Reference proteome</keyword>
<dbReference type="SUPFAM" id="SSF52833">
    <property type="entry name" value="Thioredoxin-like"/>
    <property type="match status" value="1"/>
</dbReference>
<protein>
    <submittedName>
        <fullName evidence="1">Glutaredoxin-like protein DUF836</fullName>
    </submittedName>
</protein>
<dbReference type="RefSeq" id="WP_130502797.1">
    <property type="nucleotide sequence ID" value="NZ_SHLI01000001.1"/>
</dbReference>
<name>A0A4Q8CZM8_9GAMM</name>
<dbReference type="EMBL" id="SHLI01000001">
    <property type="protein sequence ID" value="RZU98491.1"/>
    <property type="molecule type" value="Genomic_DNA"/>
</dbReference>
<sequence length="78" mass="8850">MSLVRFYTTSGCRLCDEAYALLVPVARRRGVDIECVDIMDDPQAEATYAESIPVIDCDARADVLRWPFDTASLYRYLP</sequence>
<organism evidence="1 2">
    <name type="scientific">Spiribacter vilamensis</name>
    <dbReference type="NCBI Taxonomy" id="531306"/>
    <lineage>
        <taxon>Bacteria</taxon>
        <taxon>Pseudomonadati</taxon>
        <taxon>Pseudomonadota</taxon>
        <taxon>Gammaproteobacteria</taxon>
        <taxon>Chromatiales</taxon>
        <taxon>Ectothiorhodospiraceae</taxon>
        <taxon>Spiribacter</taxon>
    </lineage>
</organism>
<dbReference type="Proteomes" id="UP000292298">
    <property type="component" value="Unassembled WGS sequence"/>
</dbReference>
<dbReference type="OrthoDB" id="8537427at2"/>
<dbReference type="Pfam" id="PF05768">
    <property type="entry name" value="Glrx-like"/>
    <property type="match status" value="1"/>
</dbReference>
<dbReference type="AlphaFoldDB" id="A0A4Q8CZM8"/>
<dbReference type="InterPro" id="IPR036249">
    <property type="entry name" value="Thioredoxin-like_sf"/>
</dbReference>
<evidence type="ECO:0000313" key="2">
    <source>
        <dbReference type="Proteomes" id="UP000292298"/>
    </source>
</evidence>
<dbReference type="Gene3D" id="3.40.30.10">
    <property type="entry name" value="Glutaredoxin"/>
    <property type="match status" value="1"/>
</dbReference>
<gene>
    <name evidence="1" type="ORF">EV698_0739</name>
</gene>